<dbReference type="EMBL" id="NEDP02003784">
    <property type="protein sequence ID" value="OWF47744.1"/>
    <property type="molecule type" value="Genomic_DNA"/>
</dbReference>
<proteinExistence type="inferred from homology"/>
<organism evidence="6 7">
    <name type="scientific">Mizuhopecten yessoensis</name>
    <name type="common">Japanese scallop</name>
    <name type="synonym">Patinopecten yessoensis</name>
    <dbReference type="NCBI Taxonomy" id="6573"/>
    <lineage>
        <taxon>Eukaryota</taxon>
        <taxon>Metazoa</taxon>
        <taxon>Spiralia</taxon>
        <taxon>Lophotrochozoa</taxon>
        <taxon>Mollusca</taxon>
        <taxon>Bivalvia</taxon>
        <taxon>Autobranchia</taxon>
        <taxon>Pteriomorphia</taxon>
        <taxon>Pectinida</taxon>
        <taxon>Pectinoidea</taxon>
        <taxon>Pectinidae</taxon>
        <taxon>Mizuhopecten</taxon>
    </lineage>
</organism>
<dbReference type="GO" id="GO:0005737">
    <property type="term" value="C:cytoplasm"/>
    <property type="evidence" value="ECO:0007669"/>
    <property type="project" value="UniProtKB-SubCell"/>
</dbReference>
<feature type="compositionally biased region" description="Basic residues" evidence="5">
    <location>
        <begin position="261"/>
        <end position="271"/>
    </location>
</feature>
<dbReference type="AlphaFoldDB" id="A0A210QG74"/>
<comment type="caution">
    <text evidence="6">The sequence shown here is derived from an EMBL/GenBank/DDBJ whole genome shotgun (WGS) entry which is preliminary data.</text>
</comment>
<evidence type="ECO:0000256" key="4">
    <source>
        <dbReference type="ARBA" id="ARBA00022553"/>
    </source>
</evidence>
<keyword evidence="4" id="KW-0597">Phosphoprotein</keyword>
<comment type="subcellular location">
    <subcellularLocation>
        <location evidence="1">Cytoplasm</location>
    </subcellularLocation>
</comment>
<evidence type="ECO:0000313" key="7">
    <source>
        <dbReference type="Proteomes" id="UP000242188"/>
    </source>
</evidence>
<dbReference type="Proteomes" id="UP000242188">
    <property type="component" value="Unassembled WGS sequence"/>
</dbReference>
<reference evidence="6 7" key="1">
    <citation type="journal article" date="2017" name="Nat. Ecol. Evol.">
        <title>Scallop genome provides insights into evolution of bilaterian karyotype and development.</title>
        <authorList>
            <person name="Wang S."/>
            <person name="Zhang J."/>
            <person name="Jiao W."/>
            <person name="Li J."/>
            <person name="Xun X."/>
            <person name="Sun Y."/>
            <person name="Guo X."/>
            <person name="Huan P."/>
            <person name="Dong B."/>
            <person name="Zhang L."/>
            <person name="Hu X."/>
            <person name="Sun X."/>
            <person name="Wang J."/>
            <person name="Zhao C."/>
            <person name="Wang Y."/>
            <person name="Wang D."/>
            <person name="Huang X."/>
            <person name="Wang R."/>
            <person name="Lv J."/>
            <person name="Li Y."/>
            <person name="Zhang Z."/>
            <person name="Liu B."/>
            <person name="Lu W."/>
            <person name="Hui Y."/>
            <person name="Liang J."/>
            <person name="Zhou Z."/>
            <person name="Hou R."/>
            <person name="Li X."/>
            <person name="Liu Y."/>
            <person name="Li H."/>
            <person name="Ning X."/>
            <person name="Lin Y."/>
            <person name="Zhao L."/>
            <person name="Xing Q."/>
            <person name="Dou J."/>
            <person name="Li Y."/>
            <person name="Mao J."/>
            <person name="Guo H."/>
            <person name="Dou H."/>
            <person name="Li T."/>
            <person name="Mu C."/>
            <person name="Jiang W."/>
            <person name="Fu Q."/>
            <person name="Fu X."/>
            <person name="Miao Y."/>
            <person name="Liu J."/>
            <person name="Yu Q."/>
            <person name="Li R."/>
            <person name="Liao H."/>
            <person name="Li X."/>
            <person name="Kong Y."/>
            <person name="Jiang Z."/>
            <person name="Chourrout D."/>
            <person name="Li R."/>
            <person name="Bao Z."/>
        </authorList>
    </citation>
    <scope>NUCLEOTIDE SEQUENCE [LARGE SCALE GENOMIC DNA]</scope>
    <source>
        <strain evidence="6 7">PY_sf001</strain>
    </source>
</reference>
<evidence type="ECO:0000256" key="5">
    <source>
        <dbReference type="SAM" id="MobiDB-lite"/>
    </source>
</evidence>
<keyword evidence="3" id="KW-0963">Cytoplasm</keyword>
<feature type="region of interest" description="Disordered" evidence="5">
    <location>
        <begin position="99"/>
        <end position="161"/>
    </location>
</feature>
<evidence type="ECO:0000313" key="6">
    <source>
        <dbReference type="EMBL" id="OWF47744.1"/>
    </source>
</evidence>
<feature type="compositionally biased region" description="Basic and acidic residues" evidence="5">
    <location>
        <begin position="249"/>
        <end position="260"/>
    </location>
</feature>
<dbReference type="OrthoDB" id="8707547at2759"/>
<dbReference type="PANTHER" id="PTHR13105">
    <property type="entry name" value="MYELOID LEUKEMIA FACTOR"/>
    <property type="match status" value="1"/>
</dbReference>
<comment type="similarity">
    <text evidence="2">Belongs to the MLF family.</text>
</comment>
<sequence length="271" mass="31665">MLGGSMFRSMEEDPFFAGHREHMRRMDSLFADPFGMMQPHIQAPRQLQLEAPRAHARVGNAMVPQGFMDPMDMFGSFDSMFSNMRKNMQRMGQQFSIQNTLQPDPNAHSFSQTSFMSYSNMPGQGQPKVYQSSSSTRVAPGGVRETQRTLRDSESGVEKMSIGHHINERAHVVEQSRNHRTGQQDHNEDLINLDEDDKQAFNAEWQGKMKKQRHDRNRLDYARRGERSHEHRQERSERHGSGRQLAIESPRDHAQKDIRRHEHTHRYRERE</sequence>
<feature type="compositionally biased region" description="Polar residues" evidence="5">
    <location>
        <begin position="99"/>
        <end position="137"/>
    </location>
</feature>
<feature type="region of interest" description="Disordered" evidence="5">
    <location>
        <begin position="205"/>
        <end position="271"/>
    </location>
</feature>
<dbReference type="InterPro" id="IPR019376">
    <property type="entry name" value="Myeloid_leukemia_factor"/>
</dbReference>
<dbReference type="Pfam" id="PF10248">
    <property type="entry name" value="Mlf1IP"/>
    <property type="match status" value="1"/>
</dbReference>
<protein>
    <submittedName>
        <fullName evidence="6">Myeloid leukemia factor 1</fullName>
    </submittedName>
</protein>
<gene>
    <name evidence="6" type="ORF">KP79_PYT01268</name>
</gene>
<accession>A0A210QG74</accession>
<evidence type="ECO:0000256" key="2">
    <source>
        <dbReference type="ARBA" id="ARBA00008332"/>
    </source>
</evidence>
<name>A0A210QG74_MIZYE</name>
<evidence type="ECO:0000256" key="1">
    <source>
        <dbReference type="ARBA" id="ARBA00004496"/>
    </source>
</evidence>
<keyword evidence="7" id="KW-1185">Reference proteome</keyword>
<evidence type="ECO:0000256" key="3">
    <source>
        <dbReference type="ARBA" id="ARBA00022490"/>
    </source>
</evidence>
<feature type="compositionally biased region" description="Basic and acidic residues" evidence="5">
    <location>
        <begin position="217"/>
        <end position="240"/>
    </location>
</feature>
<feature type="compositionally biased region" description="Basic and acidic residues" evidence="5">
    <location>
        <begin position="145"/>
        <end position="157"/>
    </location>
</feature>